<evidence type="ECO:0000313" key="6">
    <source>
        <dbReference type="EMBL" id="GGL60384.1"/>
    </source>
</evidence>
<keyword evidence="7" id="KW-1185">Reference proteome</keyword>
<keyword evidence="1" id="KW-0285">Flavoprotein</keyword>
<dbReference type="InterPro" id="IPR020020">
    <property type="entry name" value="Luciferase-type_oxidoreductase"/>
</dbReference>
<proteinExistence type="predicted"/>
<keyword evidence="4" id="KW-0503">Monooxygenase</keyword>
<dbReference type="NCBIfam" id="TIGR03571">
    <property type="entry name" value="lucif_BA3436"/>
    <property type="match status" value="1"/>
</dbReference>
<feature type="domain" description="Luciferase-like" evidence="5">
    <location>
        <begin position="28"/>
        <end position="248"/>
    </location>
</feature>
<gene>
    <name evidence="6" type="ORF">GCM10009039_18300</name>
</gene>
<reference evidence="6" key="2">
    <citation type="submission" date="2020-09" db="EMBL/GenBank/DDBJ databases">
        <authorList>
            <person name="Sun Q."/>
            <person name="Ohkuma M."/>
        </authorList>
    </citation>
    <scope>NUCLEOTIDE SEQUENCE</scope>
    <source>
        <strain evidence="6">JCM 19596</strain>
    </source>
</reference>
<dbReference type="GO" id="GO:0016705">
    <property type="term" value="F:oxidoreductase activity, acting on paired donors, with incorporation or reduction of molecular oxygen"/>
    <property type="evidence" value="ECO:0007669"/>
    <property type="project" value="InterPro"/>
</dbReference>
<dbReference type="EMBL" id="BMPG01000002">
    <property type="protein sequence ID" value="GGL60384.1"/>
    <property type="molecule type" value="Genomic_DNA"/>
</dbReference>
<dbReference type="InterPro" id="IPR011251">
    <property type="entry name" value="Luciferase-like_dom"/>
</dbReference>
<reference evidence="6" key="1">
    <citation type="journal article" date="2014" name="Int. J. Syst. Evol. Microbiol.">
        <title>Complete genome sequence of Corynebacterium casei LMG S-19264T (=DSM 44701T), isolated from a smear-ripened cheese.</title>
        <authorList>
            <consortium name="US DOE Joint Genome Institute (JGI-PGF)"/>
            <person name="Walter F."/>
            <person name="Albersmeier A."/>
            <person name="Kalinowski J."/>
            <person name="Ruckert C."/>
        </authorList>
    </citation>
    <scope>NUCLEOTIDE SEQUENCE</scope>
    <source>
        <strain evidence="6">JCM 19596</strain>
    </source>
</reference>
<evidence type="ECO:0000313" key="7">
    <source>
        <dbReference type="Proteomes" id="UP000607197"/>
    </source>
</evidence>
<dbReference type="PANTHER" id="PTHR30011">
    <property type="entry name" value="ALKANESULFONATE MONOOXYGENASE-RELATED"/>
    <property type="match status" value="1"/>
</dbReference>
<dbReference type="Proteomes" id="UP000607197">
    <property type="component" value="Unassembled WGS sequence"/>
</dbReference>
<organism evidence="6 7">
    <name type="scientific">Halocalculus aciditolerans</name>
    <dbReference type="NCBI Taxonomy" id="1383812"/>
    <lineage>
        <taxon>Archaea</taxon>
        <taxon>Methanobacteriati</taxon>
        <taxon>Methanobacteriota</taxon>
        <taxon>Stenosarchaea group</taxon>
        <taxon>Halobacteria</taxon>
        <taxon>Halobacteriales</taxon>
        <taxon>Halobacteriaceae</taxon>
        <taxon>Halocalculus</taxon>
    </lineage>
</organism>
<dbReference type="RefSeq" id="WP_188978164.1">
    <property type="nucleotide sequence ID" value="NZ_BMPG01000002.1"/>
</dbReference>
<accession>A0A830FCB5</accession>
<evidence type="ECO:0000256" key="3">
    <source>
        <dbReference type="ARBA" id="ARBA00023002"/>
    </source>
</evidence>
<dbReference type="Gene3D" id="3.20.20.30">
    <property type="entry name" value="Luciferase-like domain"/>
    <property type="match status" value="1"/>
</dbReference>
<name>A0A830FCB5_9EURY</name>
<evidence type="ECO:0000256" key="4">
    <source>
        <dbReference type="ARBA" id="ARBA00023033"/>
    </source>
</evidence>
<dbReference type="InterPro" id="IPR036661">
    <property type="entry name" value="Luciferase-like_sf"/>
</dbReference>
<dbReference type="AlphaFoldDB" id="A0A830FCB5"/>
<dbReference type="Pfam" id="PF00296">
    <property type="entry name" value="Bac_luciferase"/>
    <property type="match status" value="1"/>
</dbReference>
<keyword evidence="3" id="KW-0560">Oxidoreductase</keyword>
<dbReference type="GO" id="GO:0004497">
    <property type="term" value="F:monooxygenase activity"/>
    <property type="evidence" value="ECO:0007669"/>
    <property type="project" value="UniProtKB-KW"/>
</dbReference>
<dbReference type="OrthoDB" id="7684at2157"/>
<evidence type="ECO:0000256" key="1">
    <source>
        <dbReference type="ARBA" id="ARBA00022630"/>
    </source>
</evidence>
<evidence type="ECO:0000256" key="2">
    <source>
        <dbReference type="ARBA" id="ARBA00022643"/>
    </source>
</evidence>
<keyword evidence="2" id="KW-0288">FMN</keyword>
<sequence length="302" mass="33195">MSEWNAGYERVFGGDDLTVGVGAPFGELDESVPDMPREVELAQRAEALGYAAVWARDVPTVWPKFNDLGQGIDPWLYLDRVARETDDLALATGSLVLALRHPLHAAKAAASLDRLSGGRVVLGVASGDRPPEYEAFGVDEDSRGERFRDAATVIRAAWTADFPELETSWGTMDGTLDTRPKPEKRIPIVPTGRARQSVDWLGAHGDAWLFYHLPPDTLQSFLDDWRAASGGAPFAMALGVDLAADETEGMTRVNQGYRAGARWLRDYFDDLDAWGVDHVVVSLGGDPERELERFARDVLAER</sequence>
<dbReference type="PANTHER" id="PTHR30011:SF16">
    <property type="entry name" value="C2H2 FINGER DOMAIN TRANSCRIPTION FACTOR (EUROFUNG)-RELATED"/>
    <property type="match status" value="1"/>
</dbReference>
<dbReference type="InterPro" id="IPR051260">
    <property type="entry name" value="Diverse_substr_monoxygenases"/>
</dbReference>
<protein>
    <submittedName>
        <fullName evidence="6">N5,N10-methylene tetrahydromethanopterin reductase</fullName>
    </submittedName>
</protein>
<dbReference type="SUPFAM" id="SSF51679">
    <property type="entry name" value="Bacterial luciferase-like"/>
    <property type="match status" value="1"/>
</dbReference>
<comment type="caution">
    <text evidence="6">The sequence shown here is derived from an EMBL/GenBank/DDBJ whole genome shotgun (WGS) entry which is preliminary data.</text>
</comment>
<evidence type="ECO:0000259" key="5">
    <source>
        <dbReference type="Pfam" id="PF00296"/>
    </source>
</evidence>